<sequence>MTESISTDLSKLDIGDSASVSNLSTASTSAHGEDLDATVQNLIDRCTTLYEEVGTYVEAVIERQRITRVQHPVEYRNLRNDFKNELAFLKKIVNSGKTEEKVRHFIVSSNLTYYEALWGAAKRSRGLQAFRKYYFWDRHKAPAGKRTLKGLSLGKGGVGKGKTAALVDIVADEGREWIRVSTVSEKRIIFDLAKLGWVNDSDSDDDIPDARPTEWEDDDDEDQIDVVRNARELARAARANPVQGRPPMVRFVLTRIVAGKMKEVDTIIAKIRATGAIVQCAEDIPPVQPLQAVLDDLLVDRTRALSDTLNIDCTILLALVSDISHKPCPILDWYPREVQAQIKEEAGENLLPTHLYPAIGSHSMVCTQEAANQMNLIVDTLATDEEKRRCQLLIAQGDCQGRSSEELVAEWVSMSDHPVPPGFTLPIQVVPSHIDTITEQLPAVARKLQGEMSRLNASIFFYGWAEGITTLSSNRARARQIEHAINQHGLEDGEAGPHIWLCGESRSLIAKHGRRGPSLHIDSLGHRMPYVLDLRLPSL</sequence>
<dbReference type="Proteomes" id="UP000758155">
    <property type="component" value="Unassembled WGS sequence"/>
</dbReference>
<evidence type="ECO:0000313" key="2">
    <source>
        <dbReference type="EMBL" id="KAF3037265.1"/>
    </source>
</evidence>
<dbReference type="InterPro" id="IPR010733">
    <property type="entry name" value="DUF1308"/>
</dbReference>
<protein>
    <recommendedName>
        <fullName evidence="1">DUF1308 domain-containing protein</fullName>
    </recommendedName>
</protein>
<accession>A0A9P4WNF7</accession>
<evidence type="ECO:0000259" key="1">
    <source>
        <dbReference type="Pfam" id="PF07000"/>
    </source>
</evidence>
<name>A0A9P4WNF7_9PLEO</name>
<dbReference type="PANTHER" id="PTHR13379:SF0">
    <property type="entry name" value="UPF0415 PROTEIN C7ORF25"/>
    <property type="match status" value="1"/>
</dbReference>
<organism evidence="2 3">
    <name type="scientific">Didymella heteroderae</name>
    <dbReference type="NCBI Taxonomy" id="1769908"/>
    <lineage>
        <taxon>Eukaryota</taxon>
        <taxon>Fungi</taxon>
        <taxon>Dikarya</taxon>
        <taxon>Ascomycota</taxon>
        <taxon>Pezizomycotina</taxon>
        <taxon>Dothideomycetes</taxon>
        <taxon>Pleosporomycetidae</taxon>
        <taxon>Pleosporales</taxon>
        <taxon>Pleosporineae</taxon>
        <taxon>Didymellaceae</taxon>
        <taxon>Didymella</taxon>
    </lineage>
</organism>
<comment type="caution">
    <text evidence="2">The sequence shown here is derived from an EMBL/GenBank/DDBJ whole genome shotgun (WGS) entry which is preliminary data.</text>
</comment>
<dbReference type="AlphaFoldDB" id="A0A9P4WNF7"/>
<keyword evidence="3" id="KW-1185">Reference proteome</keyword>
<proteinExistence type="predicted"/>
<dbReference type="PANTHER" id="PTHR13379">
    <property type="entry name" value="UNCHARACTERIZED DUF1308"/>
    <property type="match status" value="1"/>
</dbReference>
<dbReference type="OrthoDB" id="441890at2759"/>
<reference evidence="2" key="1">
    <citation type="submission" date="2019-04" db="EMBL/GenBank/DDBJ databases">
        <title>Sequencing of skin fungus with MAO and IRED activity.</title>
        <authorList>
            <person name="Marsaioli A.J."/>
            <person name="Bonatto J.M.C."/>
            <person name="Reis Junior O."/>
        </authorList>
    </citation>
    <scope>NUCLEOTIDE SEQUENCE</scope>
    <source>
        <strain evidence="2">28M1</strain>
    </source>
</reference>
<dbReference type="EMBL" id="SWKV01000044">
    <property type="protein sequence ID" value="KAF3037265.1"/>
    <property type="molecule type" value="Genomic_DNA"/>
</dbReference>
<evidence type="ECO:0000313" key="3">
    <source>
        <dbReference type="Proteomes" id="UP000758155"/>
    </source>
</evidence>
<dbReference type="Pfam" id="PF07000">
    <property type="entry name" value="DUF1308"/>
    <property type="match status" value="1"/>
</dbReference>
<gene>
    <name evidence="2" type="ORF">E8E12_007935</name>
</gene>
<feature type="domain" description="DUF1308" evidence="1">
    <location>
        <begin position="309"/>
        <end position="395"/>
    </location>
</feature>